<dbReference type="Proteomes" id="UP000318405">
    <property type="component" value="Unassembled WGS sequence"/>
</dbReference>
<dbReference type="InterPro" id="IPR042183">
    <property type="entry name" value="MmgE/PrpD_sf_1"/>
</dbReference>
<dbReference type="AlphaFoldDB" id="A0A556ACV8"/>
<evidence type="ECO:0000313" key="5">
    <source>
        <dbReference type="Proteomes" id="UP000318405"/>
    </source>
</evidence>
<evidence type="ECO:0000259" key="3">
    <source>
        <dbReference type="Pfam" id="PF19305"/>
    </source>
</evidence>
<dbReference type="Gene3D" id="1.10.4100.10">
    <property type="entry name" value="2-methylcitrate dehydratase PrpD"/>
    <property type="match status" value="1"/>
</dbReference>
<dbReference type="InterPro" id="IPR005656">
    <property type="entry name" value="MmgE_PrpD"/>
</dbReference>
<dbReference type="InterPro" id="IPR036148">
    <property type="entry name" value="MmgE/PrpD_sf"/>
</dbReference>
<dbReference type="EMBL" id="VLTJ01000039">
    <property type="protein sequence ID" value="TSH90717.1"/>
    <property type="molecule type" value="Genomic_DNA"/>
</dbReference>
<dbReference type="SUPFAM" id="SSF103378">
    <property type="entry name" value="2-methylcitrate dehydratase PrpD"/>
    <property type="match status" value="1"/>
</dbReference>
<proteinExistence type="inferred from homology"/>
<dbReference type="GO" id="GO:0016829">
    <property type="term" value="F:lyase activity"/>
    <property type="evidence" value="ECO:0007669"/>
    <property type="project" value="InterPro"/>
</dbReference>
<feature type="domain" description="MmgE/PrpD N-terminal" evidence="2">
    <location>
        <begin position="15"/>
        <end position="249"/>
    </location>
</feature>
<sequence>MRTATLALDTPDAGTLAQWLAGPGPAALPEAAARSVRASLLDTVAVAWAARGATGMPAVSALVAADGGAAHSLLWDGSGRRVPAAAAAFHNGGYAAALDFDSLHPDVSHIDAVVIPAAIAVAEQVHADGRALLAAIAAGNELAYRLARAGQARPGWFRTSVYGVFGAAAAAGRLLGLDAAGIESALGLALGQAAGTQQGHVERTLSKRLLSAFAARAGVFSAQLAQAGISGPRRAFDGRHGLYALYGQADPGAPESGLGREFLLEHATYKRYPACGRAHAAIEAALRLARPADGPPLAASAIEAVELVLTEDMHTLVGAPYTTDGDPEVTAQFCAQYAVAAALASGRFGLAQITPQAVLDPALRPLIDRVNIRVQGSGSMAPATVAVRLNDGRRLTQTVAELPGGLLDPQALREKAASALTYGAGLDTATADRLLARLETVEDVADVADLFGRSSG</sequence>
<comment type="similarity">
    <text evidence="1">Belongs to the PrpD family.</text>
</comment>
<feature type="domain" description="MmgE/PrpD C-terminal" evidence="3">
    <location>
        <begin position="272"/>
        <end position="407"/>
    </location>
</feature>
<dbReference type="InterPro" id="IPR045337">
    <property type="entry name" value="MmgE_PrpD_C"/>
</dbReference>
<protein>
    <submittedName>
        <fullName evidence="4">MmgE/PrpD family protein</fullName>
    </submittedName>
</protein>
<dbReference type="InterPro" id="IPR042188">
    <property type="entry name" value="MmgE/PrpD_sf_2"/>
</dbReference>
<dbReference type="PANTHER" id="PTHR16943">
    <property type="entry name" value="2-METHYLCITRATE DEHYDRATASE-RELATED"/>
    <property type="match status" value="1"/>
</dbReference>
<dbReference type="Gene3D" id="3.30.1330.120">
    <property type="entry name" value="2-methylcitrate dehydratase PrpD"/>
    <property type="match status" value="1"/>
</dbReference>
<gene>
    <name evidence="4" type="ORF">FOZ76_23325</name>
</gene>
<dbReference type="PANTHER" id="PTHR16943:SF8">
    <property type="entry name" value="2-METHYLCITRATE DEHYDRATASE"/>
    <property type="match status" value="1"/>
</dbReference>
<accession>A0A556ACV8</accession>
<reference evidence="4 5" key="1">
    <citation type="submission" date="2019-07" db="EMBL/GenBank/DDBJ databases">
        <title>Qingshengfaniella alkalisoli gen. nov., sp. nov., isolated from saline soil.</title>
        <authorList>
            <person name="Xu L."/>
            <person name="Huang X.-X."/>
            <person name="Sun J.-Q."/>
        </authorList>
    </citation>
    <scope>NUCLEOTIDE SEQUENCE [LARGE SCALE GENOMIC DNA]</scope>
    <source>
        <strain evidence="4 5">DSM 27279</strain>
    </source>
</reference>
<name>A0A556ACV8_9BURK</name>
<dbReference type="OrthoDB" id="8648489at2"/>
<organism evidence="4 5">
    <name type="scientific">Verticiella sediminum</name>
    <dbReference type="NCBI Taxonomy" id="1247510"/>
    <lineage>
        <taxon>Bacteria</taxon>
        <taxon>Pseudomonadati</taxon>
        <taxon>Pseudomonadota</taxon>
        <taxon>Betaproteobacteria</taxon>
        <taxon>Burkholderiales</taxon>
        <taxon>Alcaligenaceae</taxon>
        <taxon>Verticiella</taxon>
    </lineage>
</organism>
<evidence type="ECO:0000256" key="1">
    <source>
        <dbReference type="ARBA" id="ARBA00006174"/>
    </source>
</evidence>
<dbReference type="InterPro" id="IPR045336">
    <property type="entry name" value="MmgE_PrpD_N"/>
</dbReference>
<dbReference type="Pfam" id="PF19305">
    <property type="entry name" value="MmgE_PrpD_C"/>
    <property type="match status" value="1"/>
</dbReference>
<dbReference type="RefSeq" id="WP_143950634.1">
    <property type="nucleotide sequence ID" value="NZ_BAABMB010000003.1"/>
</dbReference>
<dbReference type="Pfam" id="PF03972">
    <property type="entry name" value="MmgE_PrpD_N"/>
    <property type="match status" value="1"/>
</dbReference>
<evidence type="ECO:0000313" key="4">
    <source>
        <dbReference type="EMBL" id="TSH90717.1"/>
    </source>
</evidence>
<evidence type="ECO:0000259" key="2">
    <source>
        <dbReference type="Pfam" id="PF03972"/>
    </source>
</evidence>
<comment type="caution">
    <text evidence="4">The sequence shown here is derived from an EMBL/GenBank/DDBJ whole genome shotgun (WGS) entry which is preliminary data.</text>
</comment>
<keyword evidence="5" id="KW-1185">Reference proteome</keyword>